<feature type="compositionally biased region" description="Basic and acidic residues" evidence="1">
    <location>
        <begin position="77"/>
        <end position="88"/>
    </location>
</feature>
<dbReference type="STRING" id="995060.SAMN04487904_105215"/>
<accession>A0A1I6ZV56</accession>
<dbReference type="AlphaFoldDB" id="A0A1I6ZV56"/>
<dbReference type="Proteomes" id="UP000199165">
    <property type="component" value="Unassembled WGS sequence"/>
</dbReference>
<evidence type="ECO:0000313" key="2">
    <source>
        <dbReference type="EMBL" id="SFT66543.1"/>
    </source>
</evidence>
<feature type="region of interest" description="Disordered" evidence="1">
    <location>
        <begin position="59"/>
        <end position="88"/>
    </location>
</feature>
<sequence length="88" mass="10256">MARLNQRPLPFRHGVRCSHSHRLRPDELSHVTEHAIPVEPATSAVYSSGYTLCRRRHRVPERGDTTRRVTRGRNRQRPQEIRGLPDGR</sequence>
<proteinExistence type="predicted"/>
<keyword evidence="3" id="KW-1185">Reference proteome</keyword>
<evidence type="ECO:0000256" key="1">
    <source>
        <dbReference type="SAM" id="MobiDB-lite"/>
    </source>
</evidence>
<evidence type="ECO:0000313" key="3">
    <source>
        <dbReference type="Proteomes" id="UP000199165"/>
    </source>
</evidence>
<protein>
    <submittedName>
        <fullName evidence="2">Uncharacterized protein</fullName>
    </submittedName>
</protein>
<dbReference type="EMBL" id="FPAT01000005">
    <property type="protein sequence ID" value="SFT66543.1"/>
    <property type="molecule type" value="Genomic_DNA"/>
</dbReference>
<gene>
    <name evidence="2" type="ORF">SAMN04487904_105215</name>
</gene>
<name>A0A1I6ZV56_9ACTN</name>
<reference evidence="3" key="1">
    <citation type="submission" date="2016-10" db="EMBL/GenBank/DDBJ databases">
        <authorList>
            <person name="Varghese N."/>
            <person name="Submissions S."/>
        </authorList>
    </citation>
    <scope>NUCLEOTIDE SEQUENCE [LARGE SCALE GENOMIC DNA]</scope>
    <source>
        <strain evidence="3">DSM 45501</strain>
    </source>
</reference>
<organism evidence="2 3">
    <name type="scientific">Actinopolyspora righensis</name>
    <dbReference type="NCBI Taxonomy" id="995060"/>
    <lineage>
        <taxon>Bacteria</taxon>
        <taxon>Bacillati</taxon>
        <taxon>Actinomycetota</taxon>
        <taxon>Actinomycetes</taxon>
        <taxon>Actinopolysporales</taxon>
        <taxon>Actinopolysporaceae</taxon>
        <taxon>Actinopolyspora</taxon>
        <taxon>Actinopolyspora alba group</taxon>
    </lineage>
</organism>